<proteinExistence type="predicted"/>
<dbReference type="Gene3D" id="1.25.40.10">
    <property type="entry name" value="Tetratricopeptide repeat domain"/>
    <property type="match status" value="2"/>
</dbReference>
<dbReference type="AlphaFoldDB" id="E0TB29"/>
<feature type="domain" description="D-alanyl-D-alanine carboxypeptidase-like core" evidence="1">
    <location>
        <begin position="392"/>
        <end position="501"/>
    </location>
</feature>
<protein>
    <recommendedName>
        <fullName evidence="1">D-alanyl-D-alanine carboxypeptidase-like core domain-containing protein</fullName>
    </recommendedName>
</protein>
<dbReference type="CDD" id="cd14852">
    <property type="entry name" value="LD-carboxypeptidase"/>
    <property type="match status" value="1"/>
</dbReference>
<dbReference type="InterPro" id="IPR009045">
    <property type="entry name" value="Zn_M74/Hedgehog-like"/>
</dbReference>
<dbReference type="PANTHER" id="PTHR34385">
    <property type="entry name" value="D-ALANYL-D-ALANINE CARBOXYPEPTIDASE"/>
    <property type="match status" value="1"/>
</dbReference>
<dbReference type="Gene3D" id="3.30.1380.10">
    <property type="match status" value="1"/>
</dbReference>
<dbReference type="InterPro" id="IPR003709">
    <property type="entry name" value="VanY-like_core_dom"/>
</dbReference>
<dbReference type="Pfam" id="PF13432">
    <property type="entry name" value="TPR_16"/>
    <property type="match status" value="1"/>
</dbReference>
<dbReference type="Proteomes" id="UP000001302">
    <property type="component" value="Chromosome"/>
</dbReference>
<dbReference type="KEGG" id="pbr:PB2503_00787"/>
<dbReference type="eggNOG" id="COG1876">
    <property type="taxonomic scope" value="Bacteria"/>
</dbReference>
<reference evidence="2 3" key="2">
    <citation type="journal article" date="2011" name="J. Bacteriol.">
        <title>Complete genome sequence of strain HTCC2503T of Parvularcula bermudensis, the type species of the order "Parvularculales" in the class Alphaproteobacteria.</title>
        <authorList>
            <person name="Oh H.M."/>
            <person name="Kang I."/>
            <person name="Vergin K.L."/>
            <person name="Kang D."/>
            <person name="Rhee K.H."/>
            <person name="Giovannoni S.J."/>
            <person name="Cho J.C."/>
        </authorList>
    </citation>
    <scope>NUCLEOTIDE SEQUENCE [LARGE SCALE GENOMIC DNA]</scope>
    <source>
        <strain evidence="3">ATCC BAA-594 / HTCC2503 / KCTC 12087</strain>
    </source>
</reference>
<dbReference type="GO" id="GO:0006508">
    <property type="term" value="P:proteolysis"/>
    <property type="evidence" value="ECO:0007669"/>
    <property type="project" value="InterPro"/>
</dbReference>
<name>E0TB29_PARBH</name>
<dbReference type="InterPro" id="IPR058193">
    <property type="entry name" value="VanY/YodJ_core_dom"/>
</dbReference>
<sequence>MRGSAKVRRSGREILALFLLIASGVYGLGFWSLVTFDPDSAWTRYELLDESGRTARAAWHGSKAIALRLEDGLDGPETQNMQLIVAGAHDRAGDPDEAIRLYRAVLEGPMGEEMRPADEMAIVYRIADLHLTQGRVVEAASLAVRIVEAAGAGHVAHSRVPDAETALYTDYLDRLSTDLRGLLPPNDRRPPIAGETPDLLVAAENMTTLGAYYAARGTPPETAAGLLSTAYDLRASLLGIDHQDTIHSALLLGPVYERMGQVDKAVPLYLDAFHAQERTYGANHPVLSLYIRLLVSAYEEQGRMTEAEALNLHMRNIFSDAFGARRYAANQDRDRTADINRPVSEAFPLPASYKPDDLVAAGAEAIPLSKLPHLDEMKIRMASIDETTSMPASLSALLSQCEQPGEALSLRSGYRSYDTQAQLYRRAGPKGRVTPPGTSEHQLGLAADIDVNGRFMRASDRAYRCFEENAFRYGFILTYPQGNDYLGADDGFEPWHWRFVGPRTALLYREIGPLGKPQEFLAALPCYEERAMSGLFLSVEGRDVCLDTLASETTAQDDKAKGRGETG</sequence>
<evidence type="ECO:0000313" key="3">
    <source>
        <dbReference type="Proteomes" id="UP000001302"/>
    </source>
</evidence>
<gene>
    <name evidence="2" type="ordered locus">PB2503_00787</name>
</gene>
<keyword evidence="3" id="KW-1185">Reference proteome</keyword>
<dbReference type="HOGENOM" id="CLU_480482_0_0_5"/>
<accession>E0TB29</accession>
<dbReference type="eggNOG" id="COG0457">
    <property type="taxonomic scope" value="Bacteria"/>
</dbReference>
<evidence type="ECO:0000259" key="1">
    <source>
        <dbReference type="Pfam" id="PF02557"/>
    </source>
</evidence>
<dbReference type="InterPro" id="IPR011990">
    <property type="entry name" value="TPR-like_helical_dom_sf"/>
</dbReference>
<dbReference type="Pfam" id="PF13424">
    <property type="entry name" value="TPR_12"/>
    <property type="match status" value="1"/>
</dbReference>
<dbReference type="Pfam" id="PF02557">
    <property type="entry name" value="VanY"/>
    <property type="match status" value="1"/>
</dbReference>
<dbReference type="STRING" id="314260.PB2503_00787"/>
<dbReference type="EMBL" id="CP002156">
    <property type="protein sequence ID" value="ADM08238.1"/>
    <property type="molecule type" value="Genomic_DNA"/>
</dbReference>
<reference evidence="3" key="1">
    <citation type="submission" date="2010-08" db="EMBL/GenBank/DDBJ databases">
        <title>Genome sequence of Parvularcula bermudensis HTCC2503.</title>
        <authorList>
            <person name="Kang D.-M."/>
            <person name="Oh H.-M."/>
            <person name="Cho J.-C."/>
        </authorList>
    </citation>
    <scope>NUCLEOTIDE SEQUENCE [LARGE SCALE GENOMIC DNA]</scope>
    <source>
        <strain evidence="3">ATCC BAA-594 / HTCC2503 / KCTC 12087</strain>
    </source>
</reference>
<evidence type="ECO:0000313" key="2">
    <source>
        <dbReference type="EMBL" id="ADM08238.1"/>
    </source>
</evidence>
<dbReference type="SUPFAM" id="SSF55166">
    <property type="entry name" value="Hedgehog/DD-peptidase"/>
    <property type="match status" value="1"/>
</dbReference>
<dbReference type="PANTHER" id="PTHR34385:SF1">
    <property type="entry name" value="PEPTIDOGLYCAN L-ALANYL-D-GLUTAMATE ENDOPEPTIDASE CWLK"/>
    <property type="match status" value="1"/>
</dbReference>
<dbReference type="GO" id="GO:0008233">
    <property type="term" value="F:peptidase activity"/>
    <property type="evidence" value="ECO:0007669"/>
    <property type="project" value="InterPro"/>
</dbReference>
<dbReference type="InterPro" id="IPR052179">
    <property type="entry name" value="DD-CPase-like"/>
</dbReference>
<organism evidence="2 3">
    <name type="scientific">Parvularcula bermudensis (strain ATCC BAA-594 / HTCC2503 / KCTC 12087)</name>
    <dbReference type="NCBI Taxonomy" id="314260"/>
    <lineage>
        <taxon>Bacteria</taxon>
        <taxon>Pseudomonadati</taxon>
        <taxon>Pseudomonadota</taxon>
        <taxon>Alphaproteobacteria</taxon>
        <taxon>Parvularculales</taxon>
        <taxon>Parvularculaceae</taxon>
        <taxon>Parvularcula</taxon>
    </lineage>
</organism>
<dbReference type="SUPFAM" id="SSF48452">
    <property type="entry name" value="TPR-like"/>
    <property type="match status" value="2"/>
</dbReference>